<dbReference type="Proteomes" id="UP000839598">
    <property type="component" value="Unassembled WGS sequence"/>
</dbReference>
<evidence type="ECO:0000313" key="1">
    <source>
        <dbReference type="EMBL" id="ECI4011693.1"/>
    </source>
</evidence>
<name>A0A5Y3MWN6_SALER</name>
<accession>A0A5Y3MWN6</accession>
<dbReference type="EMBL" id="AAIVAV010000030">
    <property type="protein sequence ID" value="ECI4011693.1"/>
    <property type="molecule type" value="Genomic_DNA"/>
</dbReference>
<protein>
    <submittedName>
        <fullName evidence="1">Uncharacterized protein</fullName>
    </submittedName>
</protein>
<comment type="caution">
    <text evidence="1">The sequence shown here is derived from an EMBL/GenBank/DDBJ whole genome shotgun (WGS) entry which is preliminary data.</text>
</comment>
<reference evidence="1" key="1">
    <citation type="submission" date="2018-06" db="EMBL/GenBank/DDBJ databases">
        <authorList>
            <person name="Ashton P.M."/>
            <person name="Dallman T."/>
            <person name="Nair S."/>
            <person name="De Pinna E."/>
            <person name="Peters T."/>
            <person name="Grant K."/>
        </authorList>
    </citation>
    <scope>NUCLEOTIDE SEQUENCE [LARGE SCALE GENOMIC DNA]</scope>
    <source>
        <strain evidence="1">275803</strain>
    </source>
</reference>
<dbReference type="AlphaFoldDB" id="A0A5Y3MWN6"/>
<sequence length="235" mass="26655">MSEPVLLFCRQWPVTMALTALLARAYTVPVIPVYSREQFVRELGEYPDSPVILGISPHEHVAFLYRLRSLLSGRPVLFVARRFWWTDYCLPAFAGIALCRFCTLDALSDARARRTEINLFKQLPSGGLTERAGMVSELPDMTAEHILEKANFWLYKRMMETGLSGVESMVLLLLSESRRGNLSTRLLSLYKTGGLYKLGMTKHVINLYRGVKVRPELQVPLPLPDKDVIRGRRGG</sequence>
<gene>
    <name evidence="1" type="ORF">DN310_20810</name>
</gene>
<organism evidence="1">
    <name type="scientific">Salmonella enterica subsp. salamae</name>
    <dbReference type="NCBI Taxonomy" id="59202"/>
    <lineage>
        <taxon>Bacteria</taxon>
        <taxon>Pseudomonadati</taxon>
        <taxon>Pseudomonadota</taxon>
        <taxon>Gammaproteobacteria</taxon>
        <taxon>Enterobacterales</taxon>
        <taxon>Enterobacteriaceae</taxon>
        <taxon>Salmonella</taxon>
    </lineage>
</organism>
<proteinExistence type="predicted"/>